<accession>A0A173QW20</accession>
<evidence type="ECO:0000256" key="10">
    <source>
        <dbReference type="ARBA" id="ARBA00023136"/>
    </source>
</evidence>
<evidence type="ECO:0000313" key="14">
    <source>
        <dbReference type="EMBL" id="CUM69864.1"/>
    </source>
</evidence>
<reference evidence="14 16" key="1">
    <citation type="submission" date="2015-09" db="EMBL/GenBank/DDBJ databases">
        <authorList>
            <consortium name="Pathogen Informatics"/>
        </authorList>
    </citation>
    <scope>NUCLEOTIDE SEQUENCE [LARGE SCALE GENOMIC DNA]</scope>
    <source>
        <strain evidence="14 16">2789STDY5834968</strain>
    </source>
</reference>
<dbReference type="PANTHER" id="PTHR11537:SF254">
    <property type="entry name" value="POTASSIUM VOLTAGE-GATED CHANNEL PROTEIN SHAB"/>
    <property type="match status" value="1"/>
</dbReference>
<dbReference type="Gene3D" id="1.10.287.70">
    <property type="match status" value="1"/>
</dbReference>
<dbReference type="GO" id="GO:0001508">
    <property type="term" value="P:action potential"/>
    <property type="evidence" value="ECO:0007669"/>
    <property type="project" value="TreeGrafter"/>
</dbReference>
<evidence type="ECO:0000256" key="8">
    <source>
        <dbReference type="ARBA" id="ARBA00022989"/>
    </source>
</evidence>
<dbReference type="AlphaFoldDB" id="A0A173QW20"/>
<dbReference type="Pfam" id="PF00520">
    <property type="entry name" value="Ion_trans"/>
    <property type="match status" value="1"/>
</dbReference>
<feature type="transmembrane region" description="Helical" evidence="12">
    <location>
        <begin position="180"/>
        <end position="197"/>
    </location>
</feature>
<feature type="transmembrane region" description="Helical" evidence="12">
    <location>
        <begin position="204"/>
        <end position="229"/>
    </location>
</feature>
<organism evidence="14 16">
    <name type="scientific">Agathobacter rectalis</name>
    <dbReference type="NCBI Taxonomy" id="39491"/>
    <lineage>
        <taxon>Bacteria</taxon>
        <taxon>Bacillati</taxon>
        <taxon>Bacillota</taxon>
        <taxon>Clostridia</taxon>
        <taxon>Lachnospirales</taxon>
        <taxon>Lachnospiraceae</taxon>
        <taxon>Agathobacter</taxon>
    </lineage>
</organism>
<proteinExistence type="predicted"/>
<keyword evidence="9" id="KW-0406">Ion transport</keyword>
<keyword evidence="4 12" id="KW-0812">Transmembrane</keyword>
<evidence type="ECO:0000313" key="17">
    <source>
        <dbReference type="Proteomes" id="UP000286341"/>
    </source>
</evidence>
<evidence type="ECO:0000256" key="11">
    <source>
        <dbReference type="ARBA" id="ARBA00023303"/>
    </source>
</evidence>
<dbReference type="InterPro" id="IPR005821">
    <property type="entry name" value="Ion_trans_dom"/>
</dbReference>
<keyword evidence="7" id="KW-0630">Potassium</keyword>
<evidence type="ECO:0000256" key="7">
    <source>
        <dbReference type="ARBA" id="ARBA00022958"/>
    </source>
</evidence>
<evidence type="ECO:0000256" key="2">
    <source>
        <dbReference type="ARBA" id="ARBA00022448"/>
    </source>
</evidence>
<dbReference type="OrthoDB" id="9810759at2"/>
<feature type="domain" description="Ion transport" evidence="13">
    <location>
        <begin position="20"/>
        <end position="228"/>
    </location>
</feature>
<keyword evidence="11" id="KW-0407">Ion channel</keyword>
<evidence type="ECO:0000256" key="6">
    <source>
        <dbReference type="ARBA" id="ARBA00022882"/>
    </source>
</evidence>
<dbReference type="EMBL" id="QSFB01000014">
    <property type="protein sequence ID" value="RHA12230.1"/>
    <property type="molecule type" value="Genomic_DNA"/>
</dbReference>
<comment type="subcellular location">
    <subcellularLocation>
        <location evidence="1">Membrane</location>
        <topology evidence="1">Multi-pass membrane protein</topology>
    </subcellularLocation>
</comment>
<dbReference type="Proteomes" id="UP000095673">
    <property type="component" value="Unassembled WGS sequence"/>
</dbReference>
<evidence type="ECO:0000313" key="16">
    <source>
        <dbReference type="Proteomes" id="UP000095673"/>
    </source>
</evidence>
<evidence type="ECO:0000256" key="1">
    <source>
        <dbReference type="ARBA" id="ARBA00004141"/>
    </source>
</evidence>
<dbReference type="EMBL" id="CYXM01000001">
    <property type="protein sequence ID" value="CUM69864.1"/>
    <property type="molecule type" value="Genomic_DNA"/>
</dbReference>
<dbReference type="PANTHER" id="PTHR11537">
    <property type="entry name" value="VOLTAGE-GATED POTASSIUM CHANNEL"/>
    <property type="match status" value="1"/>
</dbReference>
<dbReference type="PRINTS" id="PR00169">
    <property type="entry name" value="KCHANNEL"/>
</dbReference>
<dbReference type="Proteomes" id="UP000286341">
    <property type="component" value="Unassembled WGS sequence"/>
</dbReference>
<dbReference type="RefSeq" id="WP_055236677.1">
    <property type="nucleotide sequence ID" value="NZ_CYXM01000001.1"/>
</dbReference>
<evidence type="ECO:0000256" key="9">
    <source>
        <dbReference type="ARBA" id="ARBA00023065"/>
    </source>
</evidence>
<keyword evidence="5" id="KW-0631">Potassium channel</keyword>
<evidence type="ECO:0000256" key="4">
    <source>
        <dbReference type="ARBA" id="ARBA00022692"/>
    </source>
</evidence>
<dbReference type="InterPro" id="IPR027359">
    <property type="entry name" value="Volt_channel_dom_sf"/>
</dbReference>
<sequence>MRRRIYEIIEVSEDGDSLSKAYDIFMMMCIIASLVPLAFKEQNGVFNVMDWITTIIFVGDYILRLFTADYKLGKGKVSYIEYPFTAMAIIDLLSILPSFMIINSGIKLLRVTRLIKTFRVFRVFKSFRYSKNIDILVRVFKRQKDSLTIVAFLAMGYIFVTALVMFNIEPDTFNSFFDAIYWATVSLTTVGYGDIYATSGIGKILTMISSLFGIAIVALPAGIITAGYMSEINADDKYN</sequence>
<evidence type="ECO:0000259" key="13">
    <source>
        <dbReference type="Pfam" id="PF00520"/>
    </source>
</evidence>
<evidence type="ECO:0000256" key="5">
    <source>
        <dbReference type="ARBA" id="ARBA00022826"/>
    </source>
</evidence>
<keyword evidence="2" id="KW-0813">Transport</keyword>
<feature type="transmembrane region" description="Helical" evidence="12">
    <location>
        <begin position="84"/>
        <end position="102"/>
    </location>
</feature>
<feature type="transmembrane region" description="Helical" evidence="12">
    <location>
        <begin position="146"/>
        <end position="168"/>
    </location>
</feature>
<keyword evidence="3" id="KW-0633">Potassium transport</keyword>
<evidence type="ECO:0000313" key="15">
    <source>
        <dbReference type="EMBL" id="RHA12230.1"/>
    </source>
</evidence>
<reference evidence="15 17" key="2">
    <citation type="submission" date="2018-08" db="EMBL/GenBank/DDBJ databases">
        <title>A genome reference for cultivated species of the human gut microbiota.</title>
        <authorList>
            <person name="Zou Y."/>
            <person name="Xue W."/>
            <person name="Luo G."/>
        </authorList>
    </citation>
    <scope>NUCLEOTIDE SEQUENCE [LARGE SCALE GENOMIC DNA]</scope>
    <source>
        <strain evidence="15 17">AM44-1AT</strain>
    </source>
</reference>
<dbReference type="GO" id="GO:0008076">
    <property type="term" value="C:voltage-gated potassium channel complex"/>
    <property type="evidence" value="ECO:0007669"/>
    <property type="project" value="InterPro"/>
</dbReference>
<dbReference type="Gene3D" id="1.20.120.350">
    <property type="entry name" value="Voltage-gated potassium channels. Chain C"/>
    <property type="match status" value="1"/>
</dbReference>
<keyword evidence="8 12" id="KW-1133">Transmembrane helix</keyword>
<name>A0A173QW20_9FIRM</name>
<keyword evidence="10 12" id="KW-0472">Membrane</keyword>
<dbReference type="InterPro" id="IPR028325">
    <property type="entry name" value="VG_K_chnl"/>
</dbReference>
<evidence type="ECO:0000256" key="12">
    <source>
        <dbReference type="SAM" id="Phobius"/>
    </source>
</evidence>
<keyword evidence="6" id="KW-0851">Voltage-gated channel</keyword>
<dbReference type="GO" id="GO:0005249">
    <property type="term" value="F:voltage-gated potassium channel activity"/>
    <property type="evidence" value="ECO:0007669"/>
    <property type="project" value="InterPro"/>
</dbReference>
<evidence type="ECO:0000256" key="3">
    <source>
        <dbReference type="ARBA" id="ARBA00022538"/>
    </source>
</evidence>
<protein>
    <submittedName>
        <fullName evidence="15">Ion transporter</fullName>
    </submittedName>
    <submittedName>
        <fullName evidence="14">MlotiK1 channel</fullName>
    </submittedName>
</protein>
<feature type="transmembrane region" description="Helical" evidence="12">
    <location>
        <begin position="21"/>
        <end position="39"/>
    </location>
</feature>
<dbReference type="SUPFAM" id="SSF81324">
    <property type="entry name" value="Voltage-gated potassium channels"/>
    <property type="match status" value="1"/>
</dbReference>
<gene>
    <name evidence="15" type="ORF">DW948_10370</name>
    <name evidence="14" type="ORF">ERS852580_00105</name>
</gene>